<dbReference type="InterPro" id="IPR003781">
    <property type="entry name" value="CoA-bd"/>
</dbReference>
<protein>
    <submittedName>
        <fullName evidence="2">CoA-binding protein</fullName>
    </submittedName>
</protein>
<dbReference type="PANTHER" id="PTHR33303">
    <property type="entry name" value="CYTOPLASMIC PROTEIN-RELATED"/>
    <property type="match status" value="1"/>
</dbReference>
<accession>A0A9X1VTK9</accession>
<sequence length="139" mass="15071">MNSTEIPRLLRECRTIAVVGLSPKPHRDSHAVAHYLQAHGYRIIPVNPNAREVLGETAYASLAEAARHATIDLVDVFRHSEEVPPVVDEAIAIGARAVWLQLGIEHEAAAARARAAGLQVVQDRCIKIEHAALAARGLL</sequence>
<reference evidence="2" key="1">
    <citation type="submission" date="2022-03" db="EMBL/GenBank/DDBJ databases">
        <authorList>
            <person name="Woo C.Y."/>
        </authorList>
    </citation>
    <scope>NUCLEOTIDE SEQUENCE</scope>
    <source>
        <strain evidence="2">CYS-02</strain>
    </source>
</reference>
<evidence type="ECO:0000313" key="3">
    <source>
        <dbReference type="Proteomes" id="UP001139447"/>
    </source>
</evidence>
<dbReference type="Pfam" id="PF13380">
    <property type="entry name" value="CoA_binding_2"/>
    <property type="match status" value="1"/>
</dbReference>
<dbReference type="PANTHER" id="PTHR33303:SF2">
    <property type="entry name" value="COA-BINDING DOMAIN-CONTAINING PROTEIN"/>
    <property type="match status" value="1"/>
</dbReference>
<evidence type="ECO:0000313" key="2">
    <source>
        <dbReference type="EMBL" id="MCJ0761642.1"/>
    </source>
</evidence>
<comment type="caution">
    <text evidence="2">The sequence shown here is derived from an EMBL/GenBank/DDBJ whole genome shotgun (WGS) entry which is preliminary data.</text>
</comment>
<dbReference type="AlphaFoldDB" id="A0A9X1VTK9"/>
<proteinExistence type="predicted"/>
<dbReference type="Gene3D" id="3.40.50.720">
    <property type="entry name" value="NAD(P)-binding Rossmann-like Domain"/>
    <property type="match status" value="1"/>
</dbReference>
<evidence type="ECO:0000259" key="1">
    <source>
        <dbReference type="SMART" id="SM00881"/>
    </source>
</evidence>
<dbReference type="InterPro" id="IPR036291">
    <property type="entry name" value="NAD(P)-bd_dom_sf"/>
</dbReference>
<name>A0A9X1VTK9_9BURK</name>
<dbReference type="SUPFAM" id="SSF51735">
    <property type="entry name" value="NAD(P)-binding Rossmann-fold domains"/>
    <property type="match status" value="1"/>
</dbReference>
<dbReference type="Proteomes" id="UP001139447">
    <property type="component" value="Unassembled WGS sequence"/>
</dbReference>
<organism evidence="2 3">
    <name type="scientific">Variovorax terrae</name>
    <dbReference type="NCBI Taxonomy" id="2923278"/>
    <lineage>
        <taxon>Bacteria</taxon>
        <taxon>Pseudomonadati</taxon>
        <taxon>Pseudomonadota</taxon>
        <taxon>Betaproteobacteria</taxon>
        <taxon>Burkholderiales</taxon>
        <taxon>Comamonadaceae</taxon>
        <taxon>Variovorax</taxon>
    </lineage>
</organism>
<dbReference type="SMART" id="SM00881">
    <property type="entry name" value="CoA_binding"/>
    <property type="match status" value="1"/>
</dbReference>
<gene>
    <name evidence="2" type="ORF">MMF98_00290</name>
</gene>
<dbReference type="RefSeq" id="WP_243302770.1">
    <property type="nucleotide sequence ID" value="NZ_JALGBI010000001.1"/>
</dbReference>
<feature type="domain" description="CoA-binding" evidence="1">
    <location>
        <begin position="9"/>
        <end position="104"/>
    </location>
</feature>
<dbReference type="EMBL" id="JALGBI010000001">
    <property type="protein sequence ID" value="MCJ0761642.1"/>
    <property type="molecule type" value="Genomic_DNA"/>
</dbReference>
<keyword evidence="3" id="KW-1185">Reference proteome</keyword>